<dbReference type="SMART" id="SM01321">
    <property type="entry name" value="Y1_Tnp"/>
    <property type="match status" value="1"/>
</dbReference>
<evidence type="ECO:0000313" key="3">
    <source>
        <dbReference type="Proteomes" id="UP000252884"/>
    </source>
</evidence>
<reference evidence="2 3" key="1">
    <citation type="submission" date="2018-07" db="EMBL/GenBank/DDBJ databases">
        <title>Genomic Encyclopedia of Type Strains, Phase IV (KMG-IV): sequencing the most valuable type-strain genomes for metagenomic binning, comparative biology and taxonomic classification.</title>
        <authorList>
            <person name="Goeker M."/>
        </authorList>
    </citation>
    <scope>NUCLEOTIDE SEQUENCE [LARGE SCALE GENOMIC DNA]</scope>
    <source>
        <strain evidence="2 3">DSM 21634</strain>
    </source>
</reference>
<keyword evidence="3" id="KW-1185">Reference proteome</keyword>
<dbReference type="RefSeq" id="WP_114467266.1">
    <property type="nucleotide sequence ID" value="NZ_QPJK01000002.1"/>
</dbReference>
<dbReference type="PANTHER" id="PTHR34322:SF2">
    <property type="entry name" value="TRANSPOSASE IS200-LIKE DOMAIN-CONTAINING PROTEIN"/>
    <property type="match status" value="1"/>
</dbReference>
<dbReference type="Proteomes" id="UP000252884">
    <property type="component" value="Unassembled WGS sequence"/>
</dbReference>
<dbReference type="GO" id="GO:0006313">
    <property type="term" value="P:DNA transposition"/>
    <property type="evidence" value="ECO:0007669"/>
    <property type="project" value="InterPro"/>
</dbReference>
<comment type="caution">
    <text evidence="2">The sequence shown here is derived from an EMBL/GenBank/DDBJ whole genome shotgun (WGS) entry which is preliminary data.</text>
</comment>
<dbReference type="GO" id="GO:0004803">
    <property type="term" value="F:transposase activity"/>
    <property type="evidence" value="ECO:0007669"/>
    <property type="project" value="InterPro"/>
</dbReference>
<evidence type="ECO:0000259" key="1">
    <source>
        <dbReference type="SMART" id="SM01321"/>
    </source>
</evidence>
<dbReference type="PANTHER" id="PTHR34322">
    <property type="entry name" value="TRANSPOSASE, Y1_TNP DOMAIN-CONTAINING"/>
    <property type="match status" value="1"/>
</dbReference>
<dbReference type="InterPro" id="IPR002686">
    <property type="entry name" value="Transposase_17"/>
</dbReference>
<protein>
    <submittedName>
        <fullName evidence="2">Putative transposase</fullName>
    </submittedName>
</protein>
<dbReference type="AlphaFoldDB" id="A0A368Y1Q6"/>
<feature type="domain" description="Transposase IS200-like" evidence="1">
    <location>
        <begin position="9"/>
        <end position="124"/>
    </location>
</feature>
<dbReference type="SUPFAM" id="SSF143422">
    <property type="entry name" value="Transposase IS200-like"/>
    <property type="match status" value="1"/>
</dbReference>
<name>A0A368Y1Q6_9BURK</name>
<dbReference type="Gene3D" id="3.30.70.1290">
    <property type="entry name" value="Transposase IS200-like"/>
    <property type="match status" value="1"/>
</dbReference>
<sequence length="229" mass="25553">MARLPRLSLAGQVHHVLQRGNNRQAIFTTADEHVAMLQLLAQECRSVGVALHAYVLMPNHFHLLLTPPEEGALSHALQAVGRIYVRRFNLAHGRSGTLWEGRYRSTVLQPERYLLPCMAYFDLNPVRASLVQAAKDYPWSSHGHYAGLRNDGWLTPPPAYWALDNTPFAREAAYASMVHDGVTSAQQDALTRSVLGGWALGDEAFVARLQQSAPRRLTRSQPGRPRKTT</sequence>
<dbReference type="Pfam" id="PF01797">
    <property type="entry name" value="Y1_Tnp"/>
    <property type="match status" value="1"/>
</dbReference>
<dbReference type="OrthoDB" id="9814067at2"/>
<organism evidence="2 3">
    <name type="scientific">Pseudorhodoferax soli</name>
    <dbReference type="NCBI Taxonomy" id="545864"/>
    <lineage>
        <taxon>Bacteria</taxon>
        <taxon>Pseudomonadati</taxon>
        <taxon>Pseudomonadota</taxon>
        <taxon>Betaproteobacteria</taxon>
        <taxon>Burkholderiales</taxon>
        <taxon>Comamonadaceae</taxon>
    </lineage>
</organism>
<proteinExistence type="predicted"/>
<accession>A0A368Y1Q6</accession>
<evidence type="ECO:0000313" key="2">
    <source>
        <dbReference type="EMBL" id="RCW74132.1"/>
    </source>
</evidence>
<gene>
    <name evidence="2" type="ORF">DES41_102453</name>
</gene>
<dbReference type="InterPro" id="IPR036515">
    <property type="entry name" value="Transposase_17_sf"/>
</dbReference>
<dbReference type="GO" id="GO:0003677">
    <property type="term" value="F:DNA binding"/>
    <property type="evidence" value="ECO:0007669"/>
    <property type="project" value="InterPro"/>
</dbReference>
<dbReference type="EMBL" id="QPJK01000002">
    <property type="protein sequence ID" value="RCW74132.1"/>
    <property type="molecule type" value="Genomic_DNA"/>
</dbReference>